<evidence type="ECO:0000313" key="2">
    <source>
        <dbReference type="EMBL" id="KAF1830133.1"/>
    </source>
</evidence>
<evidence type="ECO:0000256" key="1">
    <source>
        <dbReference type="SAM" id="MobiDB-lite"/>
    </source>
</evidence>
<feature type="region of interest" description="Disordered" evidence="1">
    <location>
        <begin position="286"/>
        <end position="305"/>
    </location>
</feature>
<feature type="compositionally biased region" description="Basic residues" evidence="1">
    <location>
        <begin position="53"/>
        <end position="62"/>
    </location>
</feature>
<feature type="compositionally biased region" description="Polar residues" evidence="1">
    <location>
        <begin position="122"/>
        <end position="141"/>
    </location>
</feature>
<organism evidence="2 3">
    <name type="scientific">Decorospora gaudefroyi</name>
    <dbReference type="NCBI Taxonomy" id="184978"/>
    <lineage>
        <taxon>Eukaryota</taxon>
        <taxon>Fungi</taxon>
        <taxon>Dikarya</taxon>
        <taxon>Ascomycota</taxon>
        <taxon>Pezizomycotina</taxon>
        <taxon>Dothideomycetes</taxon>
        <taxon>Pleosporomycetidae</taxon>
        <taxon>Pleosporales</taxon>
        <taxon>Pleosporineae</taxon>
        <taxon>Pleosporaceae</taxon>
        <taxon>Decorospora</taxon>
    </lineage>
</organism>
<feature type="compositionally biased region" description="Polar residues" evidence="1">
    <location>
        <begin position="74"/>
        <end position="88"/>
    </location>
</feature>
<name>A0A6A5K9S3_9PLEO</name>
<gene>
    <name evidence="2" type="ORF">BDW02DRAFT_609541</name>
</gene>
<proteinExistence type="predicted"/>
<dbReference type="Proteomes" id="UP000800040">
    <property type="component" value="Unassembled WGS sequence"/>
</dbReference>
<protein>
    <submittedName>
        <fullName evidence="2">Uncharacterized protein</fullName>
    </submittedName>
</protein>
<dbReference type="OrthoDB" id="3690045at2759"/>
<reference evidence="2" key="1">
    <citation type="submission" date="2020-01" db="EMBL/GenBank/DDBJ databases">
        <authorList>
            <consortium name="DOE Joint Genome Institute"/>
            <person name="Haridas S."/>
            <person name="Albert R."/>
            <person name="Binder M."/>
            <person name="Bloem J."/>
            <person name="Labutti K."/>
            <person name="Salamov A."/>
            <person name="Andreopoulos B."/>
            <person name="Baker S.E."/>
            <person name="Barry K."/>
            <person name="Bills G."/>
            <person name="Bluhm B.H."/>
            <person name="Cannon C."/>
            <person name="Castanera R."/>
            <person name="Culley D.E."/>
            <person name="Daum C."/>
            <person name="Ezra D."/>
            <person name="Gonzalez J.B."/>
            <person name="Henrissat B."/>
            <person name="Kuo A."/>
            <person name="Liang C."/>
            <person name="Lipzen A."/>
            <person name="Lutzoni F."/>
            <person name="Magnuson J."/>
            <person name="Mondo S."/>
            <person name="Nolan M."/>
            <person name="Ohm R."/>
            <person name="Pangilinan J."/>
            <person name="Park H.-J."/>
            <person name="Ramirez L."/>
            <person name="Alfaro M."/>
            <person name="Sun H."/>
            <person name="Tritt A."/>
            <person name="Yoshinaga Y."/>
            <person name="Zwiers L.-H."/>
            <person name="Turgeon B.G."/>
            <person name="Goodwin S.B."/>
            <person name="Spatafora J.W."/>
            <person name="Crous P.W."/>
            <person name="Grigoriev I.V."/>
        </authorList>
    </citation>
    <scope>NUCLEOTIDE SEQUENCE</scope>
    <source>
        <strain evidence="2">P77</strain>
    </source>
</reference>
<keyword evidence="3" id="KW-1185">Reference proteome</keyword>
<dbReference type="EMBL" id="ML975409">
    <property type="protein sequence ID" value="KAF1830133.1"/>
    <property type="molecule type" value="Genomic_DNA"/>
</dbReference>
<accession>A0A6A5K9S3</accession>
<dbReference type="AlphaFoldDB" id="A0A6A5K9S3"/>
<evidence type="ECO:0000313" key="3">
    <source>
        <dbReference type="Proteomes" id="UP000800040"/>
    </source>
</evidence>
<sequence>MSSHQDQAVPPAPAKRPRGRLRKDGLPAGSVPKPAPISVAGPSSSSRDASPPPKRKRGRPLKARPAAPDEIEETTASNTPPPSRQNHGSLKARDPVSFTGLRAVERTPYSLPQPLPNRETSRALSMTPTESLSRLAKSQPSGDWHGDPANGVQFMKAMAREIDGDIVDGEEVRRDFGLEKREYWFDWNLKMYPWLEEDGTKEWREQVQIRRGDNIKTKRCKAFDCHVEDCTVVHSKEEKSLDEVLWQEELLHRHARQHHAHVDMVFKPKETLLEANVQRMLESKGAVEVGAEEEPDPGKSIFNFE</sequence>
<feature type="region of interest" description="Disordered" evidence="1">
    <location>
        <begin position="1"/>
        <end position="146"/>
    </location>
</feature>